<dbReference type="InterPro" id="IPR018247">
    <property type="entry name" value="EF_Hand_1_Ca_BS"/>
</dbReference>
<dbReference type="SUPFAM" id="SSF47473">
    <property type="entry name" value="EF-hand"/>
    <property type="match status" value="1"/>
</dbReference>
<keyword evidence="1" id="KW-0106">Calcium</keyword>
<dbReference type="PROSITE" id="PS50222">
    <property type="entry name" value="EF_HAND_2"/>
    <property type="match status" value="2"/>
</dbReference>
<feature type="compositionally biased region" description="Polar residues" evidence="2">
    <location>
        <begin position="296"/>
        <end position="312"/>
    </location>
</feature>
<evidence type="ECO:0000313" key="4">
    <source>
        <dbReference type="EMBL" id="CAK0893800.1"/>
    </source>
</evidence>
<feature type="compositionally biased region" description="Low complexity" evidence="2">
    <location>
        <begin position="327"/>
        <end position="337"/>
    </location>
</feature>
<evidence type="ECO:0000313" key="5">
    <source>
        <dbReference type="Proteomes" id="UP001189429"/>
    </source>
</evidence>
<dbReference type="Proteomes" id="UP001189429">
    <property type="component" value="Unassembled WGS sequence"/>
</dbReference>
<feature type="region of interest" description="Disordered" evidence="2">
    <location>
        <begin position="231"/>
        <end position="251"/>
    </location>
</feature>
<dbReference type="CDD" id="cd00051">
    <property type="entry name" value="EFh"/>
    <property type="match status" value="1"/>
</dbReference>
<name>A0ABN9X730_9DINO</name>
<comment type="caution">
    <text evidence="4">The sequence shown here is derived from an EMBL/GenBank/DDBJ whole genome shotgun (WGS) entry which is preliminary data.</text>
</comment>
<accession>A0ABN9X730</accession>
<evidence type="ECO:0000259" key="3">
    <source>
        <dbReference type="PROSITE" id="PS50222"/>
    </source>
</evidence>
<reference evidence="4" key="1">
    <citation type="submission" date="2023-10" db="EMBL/GenBank/DDBJ databases">
        <authorList>
            <person name="Chen Y."/>
            <person name="Shah S."/>
            <person name="Dougan E. K."/>
            <person name="Thang M."/>
            <person name="Chan C."/>
        </authorList>
    </citation>
    <scope>NUCLEOTIDE SEQUENCE [LARGE SCALE GENOMIC DNA]</scope>
</reference>
<feature type="domain" description="EF-hand" evidence="3">
    <location>
        <begin position="467"/>
        <end position="502"/>
    </location>
</feature>
<dbReference type="PROSITE" id="PS00018">
    <property type="entry name" value="EF_HAND_1"/>
    <property type="match status" value="2"/>
</dbReference>
<feature type="compositionally biased region" description="Low complexity" evidence="2">
    <location>
        <begin position="69"/>
        <end position="92"/>
    </location>
</feature>
<feature type="region of interest" description="Disordered" evidence="2">
    <location>
        <begin position="295"/>
        <end position="337"/>
    </location>
</feature>
<dbReference type="Pfam" id="PF13202">
    <property type="entry name" value="EF-hand_5"/>
    <property type="match status" value="2"/>
</dbReference>
<protein>
    <recommendedName>
        <fullName evidence="3">EF-hand domain-containing protein</fullName>
    </recommendedName>
</protein>
<evidence type="ECO:0000256" key="2">
    <source>
        <dbReference type="SAM" id="MobiDB-lite"/>
    </source>
</evidence>
<dbReference type="Gene3D" id="1.10.238.10">
    <property type="entry name" value="EF-hand"/>
    <property type="match status" value="2"/>
</dbReference>
<organism evidence="4 5">
    <name type="scientific">Prorocentrum cordatum</name>
    <dbReference type="NCBI Taxonomy" id="2364126"/>
    <lineage>
        <taxon>Eukaryota</taxon>
        <taxon>Sar</taxon>
        <taxon>Alveolata</taxon>
        <taxon>Dinophyceae</taxon>
        <taxon>Prorocentrales</taxon>
        <taxon>Prorocentraceae</taxon>
        <taxon>Prorocentrum</taxon>
    </lineage>
</organism>
<dbReference type="EMBL" id="CAUYUJ010019810">
    <property type="protein sequence ID" value="CAK0893800.1"/>
    <property type="molecule type" value="Genomic_DNA"/>
</dbReference>
<dbReference type="InterPro" id="IPR011992">
    <property type="entry name" value="EF-hand-dom_pair"/>
</dbReference>
<sequence length="595" mass="65104">MRGLRQPLWLRQRRERAGAPSGVELGASSRVVRPPPPPPAMYESRSEWRLFGHGGRDRRRPDRARWSLAAAAAAQRPRAGAAPQPRARSASGPRREEVPEGAAEWEMPVCDARRASARTSLPLEPPAVLAMPFCAGGASRGGFRRSERAAAVRLRHRDSRAGGQAAHRCTSMPALPARHAHAAAKQAVRPSSPVLVLPVCGQDGASPGEPPSPQEAAEAIKSCLATESGLPRRWSDQMGTLGRGNDPKFPAGWASWQEVGDMEPTTMSRKTTGSTADTLVTPVATARRGQLRVMTMSRQATSADSTTESSGTPVAAARPGQMRSTQSLPTLRPSRPSLPDVAMEIHKYAREMAVPLDAMRAAFSLFKDHAVVPSDGNLLTDGSLTRSKFVPLFRQMLGEASAAYDADEEESFLDHALKAADKNNDGVLSFHEFAIWYSSHCFVEGFHLDAKEQALRKLARKLGVSATEIDVYKRHFDTFDADGSGSIDREEFEEVLYKCGNVPRHIGLPASRINQLWMAADIDGSGEIDFEARGGTGETVTRWAWASPMPLWASPLEEFVIFFRKYFQKASREGDRTGFERYYSTGLGSLVYTWR</sequence>
<dbReference type="SMART" id="SM00054">
    <property type="entry name" value="EFh"/>
    <property type="match status" value="3"/>
</dbReference>
<proteinExistence type="predicted"/>
<feature type="domain" description="EF-hand" evidence="3">
    <location>
        <begin position="408"/>
        <end position="443"/>
    </location>
</feature>
<keyword evidence="5" id="KW-1185">Reference proteome</keyword>
<evidence type="ECO:0000256" key="1">
    <source>
        <dbReference type="ARBA" id="ARBA00022837"/>
    </source>
</evidence>
<dbReference type="InterPro" id="IPR002048">
    <property type="entry name" value="EF_hand_dom"/>
</dbReference>
<feature type="region of interest" description="Disordered" evidence="2">
    <location>
        <begin position="1"/>
        <end position="103"/>
    </location>
</feature>
<gene>
    <name evidence="4" type="ORF">PCOR1329_LOCUS73039</name>
</gene>